<keyword evidence="2" id="KW-1185">Reference proteome</keyword>
<comment type="caution">
    <text evidence="1">The sequence shown here is derived from an EMBL/GenBank/DDBJ whole genome shotgun (WGS) entry which is preliminary data.</text>
</comment>
<accession>E5Y260</accession>
<dbReference type="InterPro" id="IPR035069">
    <property type="entry name" value="TTHA1013/TTHA0281-like"/>
</dbReference>
<dbReference type="GeneID" id="78086945"/>
<dbReference type="RefSeq" id="WP_005024383.1">
    <property type="nucleotide sequence ID" value="NZ_KE150239.1"/>
</dbReference>
<organism evidence="1 2">
    <name type="scientific">Bilophila wadsworthia (strain 3_1_6)</name>
    <dbReference type="NCBI Taxonomy" id="563192"/>
    <lineage>
        <taxon>Bacteria</taxon>
        <taxon>Pseudomonadati</taxon>
        <taxon>Thermodesulfobacteriota</taxon>
        <taxon>Desulfovibrionia</taxon>
        <taxon>Desulfovibrionales</taxon>
        <taxon>Desulfovibrionaceae</taxon>
        <taxon>Bilophila</taxon>
    </lineage>
</organism>
<sequence length="98" mass="11161">MEKYTYRVIWSEEDQEFVGLCAEFPSLSWLEEEQDAALHGIVRLVSDTLKDMEANKEPIPEPLSLRKFSGNVVVRTTPEMHRQLAILSAEAGVSLNRL</sequence>
<evidence type="ECO:0000313" key="2">
    <source>
        <dbReference type="Proteomes" id="UP000006034"/>
    </source>
</evidence>
<proteinExistence type="predicted"/>
<dbReference type="Pfam" id="PF05534">
    <property type="entry name" value="HicB"/>
    <property type="match status" value="1"/>
</dbReference>
<dbReference type="SUPFAM" id="SSF143100">
    <property type="entry name" value="TTHA1013/TTHA0281-like"/>
    <property type="match status" value="1"/>
</dbReference>
<reference evidence="1 2" key="2">
    <citation type="submission" date="2013-04" db="EMBL/GenBank/DDBJ databases">
        <title>The Genome Sequence of Bilophila wadsworthia 3_1_6.</title>
        <authorList>
            <consortium name="The Broad Institute Genomics Platform"/>
            <person name="Earl A."/>
            <person name="Ward D."/>
            <person name="Feldgarden M."/>
            <person name="Gevers D."/>
            <person name="Sibley C."/>
            <person name="Strauss J."/>
            <person name="Allen-Vercoe E."/>
            <person name="Walker B."/>
            <person name="Young S."/>
            <person name="Zeng Q."/>
            <person name="Gargeya S."/>
            <person name="Fitzgerald M."/>
            <person name="Haas B."/>
            <person name="Abouelleil A."/>
            <person name="Allen A.W."/>
            <person name="Alvarado L."/>
            <person name="Arachchi H.M."/>
            <person name="Berlin A.M."/>
            <person name="Chapman S.B."/>
            <person name="Gainer-Dewar J."/>
            <person name="Goldberg J."/>
            <person name="Griggs A."/>
            <person name="Gujja S."/>
            <person name="Hansen M."/>
            <person name="Howarth C."/>
            <person name="Imamovic A."/>
            <person name="Ireland A."/>
            <person name="Larimer J."/>
            <person name="McCowan C."/>
            <person name="Murphy C."/>
            <person name="Pearson M."/>
            <person name="Poon T.W."/>
            <person name="Priest M."/>
            <person name="Roberts A."/>
            <person name="Saif S."/>
            <person name="Shea T."/>
            <person name="Sisk P."/>
            <person name="Sykes S."/>
            <person name="Wortman J."/>
            <person name="Nusbaum C."/>
            <person name="Birren B."/>
        </authorList>
    </citation>
    <scope>NUCLEOTIDE SEQUENCE [LARGE SCALE GENOMIC DNA]</scope>
    <source>
        <strain evidence="1 2">3_1_6</strain>
    </source>
</reference>
<dbReference type="OrthoDB" id="5297106at2"/>
<dbReference type="AlphaFoldDB" id="E5Y260"/>
<dbReference type="EMBL" id="ADCP02000002">
    <property type="protein sequence ID" value="EFV45923.1"/>
    <property type="molecule type" value="Genomic_DNA"/>
</dbReference>
<protein>
    <recommendedName>
        <fullName evidence="3">HicB family protein</fullName>
    </recommendedName>
</protein>
<name>E5Y260_BILW3</name>
<dbReference type="STRING" id="563192.HMPREF0179_00270"/>
<dbReference type="eggNOG" id="COG4226">
    <property type="taxonomic scope" value="Bacteria"/>
</dbReference>
<evidence type="ECO:0000313" key="1">
    <source>
        <dbReference type="EMBL" id="EFV45923.1"/>
    </source>
</evidence>
<dbReference type="InterPro" id="IPR008651">
    <property type="entry name" value="Uncharacterised_HicB"/>
</dbReference>
<gene>
    <name evidence="1" type="ORF">HMPREF0179_00270</name>
</gene>
<dbReference type="HOGENOM" id="CLU_125405_1_0_7"/>
<reference evidence="1 2" key="1">
    <citation type="submission" date="2010-10" db="EMBL/GenBank/DDBJ databases">
        <authorList>
            <consortium name="The Broad Institute Genome Sequencing Platform"/>
            <person name="Ward D."/>
            <person name="Earl A."/>
            <person name="Feldgarden M."/>
            <person name="Young S.K."/>
            <person name="Gargeya S."/>
            <person name="Zeng Q."/>
            <person name="Alvarado L."/>
            <person name="Berlin A."/>
            <person name="Bochicchio J."/>
            <person name="Chapman S.B."/>
            <person name="Chen Z."/>
            <person name="Freedman E."/>
            <person name="Gellesch M."/>
            <person name="Goldberg J."/>
            <person name="Griggs A."/>
            <person name="Gujja S."/>
            <person name="Heilman E."/>
            <person name="Heiman D."/>
            <person name="Howarth C."/>
            <person name="Mehta T."/>
            <person name="Neiman D."/>
            <person name="Pearson M."/>
            <person name="Roberts A."/>
            <person name="Saif S."/>
            <person name="Shea T."/>
            <person name="Shenoy N."/>
            <person name="Sisk P."/>
            <person name="Stolte C."/>
            <person name="Sykes S."/>
            <person name="White J."/>
            <person name="Yandava C."/>
            <person name="Allen-Vercoe E."/>
            <person name="Sibley C."/>
            <person name="Ambrose C.E."/>
            <person name="Strauss J."/>
            <person name="Daigneault M."/>
            <person name="Haas B."/>
            <person name="Nusbaum C."/>
            <person name="Birren B."/>
        </authorList>
    </citation>
    <scope>NUCLEOTIDE SEQUENCE [LARGE SCALE GENOMIC DNA]</scope>
    <source>
        <strain evidence="1 2">3_1_6</strain>
    </source>
</reference>
<evidence type="ECO:0008006" key="3">
    <source>
        <dbReference type="Google" id="ProtNLM"/>
    </source>
</evidence>
<dbReference type="Proteomes" id="UP000006034">
    <property type="component" value="Unassembled WGS sequence"/>
</dbReference>